<keyword evidence="6" id="KW-1185">Reference proteome</keyword>
<dbReference type="NCBIfam" id="NF007135">
    <property type="entry name" value="PRK09581.1"/>
    <property type="match status" value="1"/>
</dbReference>
<dbReference type="SUPFAM" id="SSF52172">
    <property type="entry name" value="CheY-like"/>
    <property type="match status" value="2"/>
</dbReference>
<keyword evidence="1" id="KW-0456">Lyase</keyword>
<dbReference type="PANTHER" id="PTHR45138">
    <property type="entry name" value="REGULATORY COMPONENTS OF SENSORY TRANSDUCTION SYSTEM"/>
    <property type="match status" value="1"/>
</dbReference>
<evidence type="ECO:0000313" key="5">
    <source>
        <dbReference type="EMBL" id="KAJ6645067.1"/>
    </source>
</evidence>
<dbReference type="CDD" id="cd17538">
    <property type="entry name" value="REC_D1_PleD-like"/>
    <property type="match status" value="1"/>
</dbReference>
<dbReference type="InterPro" id="IPR029787">
    <property type="entry name" value="Nucleotide_cyclase"/>
</dbReference>
<dbReference type="GO" id="GO:0043709">
    <property type="term" value="P:cell adhesion involved in single-species biofilm formation"/>
    <property type="evidence" value="ECO:0007669"/>
    <property type="project" value="TreeGrafter"/>
</dbReference>
<dbReference type="PANTHER" id="PTHR45138:SF9">
    <property type="entry name" value="DIGUANYLATE CYCLASE DGCM-RELATED"/>
    <property type="match status" value="1"/>
</dbReference>
<dbReference type="GO" id="GO:0016829">
    <property type="term" value="F:lyase activity"/>
    <property type="evidence" value="ECO:0007669"/>
    <property type="project" value="UniProtKB-KW"/>
</dbReference>
<evidence type="ECO:0000313" key="6">
    <source>
        <dbReference type="Proteomes" id="UP001151699"/>
    </source>
</evidence>
<dbReference type="Pfam" id="PF00072">
    <property type="entry name" value="Response_reg"/>
    <property type="match status" value="2"/>
</dbReference>
<dbReference type="Gene3D" id="3.30.70.270">
    <property type="match status" value="1"/>
</dbReference>
<dbReference type="AlphaFoldDB" id="A0A9Q0S4F8"/>
<dbReference type="Gene3D" id="3.40.50.2300">
    <property type="match status" value="1"/>
</dbReference>
<dbReference type="OrthoDB" id="19824at2759"/>
<keyword evidence="2" id="KW-0597">Phosphoprotein</keyword>
<feature type="domain" description="Response regulatory" evidence="3">
    <location>
        <begin position="154"/>
        <end position="269"/>
    </location>
</feature>
<evidence type="ECO:0000256" key="1">
    <source>
        <dbReference type="ARBA" id="ARBA00023239"/>
    </source>
</evidence>
<gene>
    <name evidence="5" type="primary">pleD</name>
    <name evidence="5" type="ORF">Bhyg_00268</name>
</gene>
<dbReference type="SUPFAM" id="SSF55073">
    <property type="entry name" value="Nucleotide cyclase"/>
    <property type="match status" value="1"/>
</dbReference>
<dbReference type="CDD" id="cd01949">
    <property type="entry name" value="GGDEF"/>
    <property type="match status" value="1"/>
</dbReference>
<dbReference type="InterPro" id="IPR043128">
    <property type="entry name" value="Rev_trsase/Diguanyl_cyclase"/>
</dbReference>
<dbReference type="FunFam" id="3.30.70.270:FF:000001">
    <property type="entry name" value="Diguanylate cyclase domain protein"/>
    <property type="match status" value="1"/>
</dbReference>
<dbReference type="InterPro" id="IPR050469">
    <property type="entry name" value="Diguanylate_Cyclase"/>
</dbReference>
<dbReference type="InterPro" id="IPR000160">
    <property type="entry name" value="GGDEF_dom"/>
</dbReference>
<dbReference type="PROSITE" id="PS50110">
    <property type="entry name" value="RESPONSE_REGULATORY"/>
    <property type="match status" value="2"/>
</dbReference>
<dbReference type="InterPro" id="IPR001789">
    <property type="entry name" value="Sig_transdc_resp-reg_receiver"/>
</dbReference>
<dbReference type="PROSITE" id="PS50887">
    <property type="entry name" value="GGDEF"/>
    <property type="match status" value="1"/>
</dbReference>
<dbReference type="Proteomes" id="UP001151699">
    <property type="component" value="Chromosome A"/>
</dbReference>
<dbReference type="Pfam" id="PF00990">
    <property type="entry name" value="GGDEF"/>
    <property type="match status" value="1"/>
</dbReference>
<sequence>MTANVLVVDDIHSNVKLLEAKLLGEYYTVFTASNGQGALTMLEQNKIDIILLDVMMPDMNGFETCKKIKTNLSTTHIPVIMVTALSDTEDRVKGLEAGADEFLTKPIDDTALFARVRSLARMKAVIDELKLRNTTNAELGASAIEMKDNFSDSKILLINNDVVQTKNISNILSKLTTQIKVIANANELNDYPHYIPDLVIISCELGEEDPLRISVTLRSSAKFRDITLILQADEEDTPIVLKALELGINDYFTYPVDKNELLARIKTQLRKKHYQDNLRNDLELTINLSIKDGLTGIFNRHYFDTHIKQIVKKANDKKSSVCLLMCDIDNFKHVNDTYGHQAGDIVLKTIANALKNIFRVTDLIARYGGEEITVLLDDITIKDAIDIAERARKEIESIDFKIKSQQNSIKKTISIGIAEYRVGEPINSFIDRADKALYKAKETGRNKVVLLS</sequence>
<dbReference type="GO" id="GO:0005886">
    <property type="term" value="C:plasma membrane"/>
    <property type="evidence" value="ECO:0007669"/>
    <property type="project" value="TreeGrafter"/>
</dbReference>
<evidence type="ECO:0000256" key="2">
    <source>
        <dbReference type="PROSITE-ProRule" id="PRU00169"/>
    </source>
</evidence>
<organism evidence="5 6">
    <name type="scientific">Pseudolycoriella hygida</name>
    <dbReference type="NCBI Taxonomy" id="35572"/>
    <lineage>
        <taxon>Eukaryota</taxon>
        <taxon>Metazoa</taxon>
        <taxon>Ecdysozoa</taxon>
        <taxon>Arthropoda</taxon>
        <taxon>Hexapoda</taxon>
        <taxon>Insecta</taxon>
        <taxon>Pterygota</taxon>
        <taxon>Neoptera</taxon>
        <taxon>Endopterygota</taxon>
        <taxon>Diptera</taxon>
        <taxon>Nematocera</taxon>
        <taxon>Sciaroidea</taxon>
        <taxon>Sciaridae</taxon>
        <taxon>Pseudolycoriella</taxon>
    </lineage>
</organism>
<reference evidence="5" key="1">
    <citation type="submission" date="2022-07" db="EMBL/GenBank/DDBJ databases">
        <authorList>
            <person name="Trinca V."/>
            <person name="Uliana J.V.C."/>
            <person name="Torres T.T."/>
            <person name="Ward R.J."/>
            <person name="Monesi N."/>
        </authorList>
    </citation>
    <scope>NUCLEOTIDE SEQUENCE</scope>
    <source>
        <strain evidence="5">HSMRA1968</strain>
        <tissue evidence="5">Whole embryos</tissue>
    </source>
</reference>
<accession>A0A9Q0S4F8</accession>
<dbReference type="GO" id="GO:0052621">
    <property type="term" value="F:diguanylate cyclase activity"/>
    <property type="evidence" value="ECO:0007669"/>
    <property type="project" value="TreeGrafter"/>
</dbReference>
<name>A0A9Q0S4F8_9DIPT</name>
<comment type="caution">
    <text evidence="2">Lacks conserved residue(s) required for the propagation of feature annotation.</text>
</comment>
<protein>
    <submittedName>
        <fullName evidence="5">Response regulator PleD</fullName>
    </submittedName>
</protein>
<feature type="domain" description="Response regulatory" evidence="3">
    <location>
        <begin position="4"/>
        <end position="120"/>
    </location>
</feature>
<dbReference type="GO" id="GO:0000160">
    <property type="term" value="P:phosphorelay signal transduction system"/>
    <property type="evidence" value="ECO:0007669"/>
    <property type="project" value="InterPro"/>
</dbReference>
<evidence type="ECO:0000259" key="3">
    <source>
        <dbReference type="PROSITE" id="PS50110"/>
    </source>
</evidence>
<dbReference type="FunFam" id="3.40.50.2300:FF:000574">
    <property type="entry name" value="Response regulator PleD"/>
    <property type="match status" value="1"/>
</dbReference>
<dbReference type="SMART" id="SM00448">
    <property type="entry name" value="REC"/>
    <property type="match status" value="2"/>
</dbReference>
<comment type="caution">
    <text evidence="5">The sequence shown here is derived from an EMBL/GenBank/DDBJ whole genome shotgun (WGS) entry which is preliminary data.</text>
</comment>
<proteinExistence type="predicted"/>
<dbReference type="SMART" id="SM00267">
    <property type="entry name" value="GGDEF"/>
    <property type="match status" value="1"/>
</dbReference>
<evidence type="ECO:0000259" key="4">
    <source>
        <dbReference type="PROSITE" id="PS50887"/>
    </source>
</evidence>
<dbReference type="EMBL" id="WJQU01000001">
    <property type="protein sequence ID" value="KAJ6645067.1"/>
    <property type="molecule type" value="Genomic_DNA"/>
</dbReference>
<dbReference type="InterPro" id="IPR011006">
    <property type="entry name" value="CheY-like_superfamily"/>
</dbReference>
<dbReference type="NCBIfam" id="TIGR00254">
    <property type="entry name" value="GGDEF"/>
    <property type="match status" value="1"/>
</dbReference>
<feature type="modified residue" description="4-aspartylphosphate" evidence="2">
    <location>
        <position position="53"/>
    </location>
</feature>
<feature type="domain" description="GGDEF" evidence="4">
    <location>
        <begin position="319"/>
        <end position="452"/>
    </location>
</feature>